<evidence type="ECO:0000313" key="3">
    <source>
        <dbReference type="Proteomes" id="UP000708208"/>
    </source>
</evidence>
<comment type="caution">
    <text evidence="2">The sequence shown here is derived from an EMBL/GenBank/DDBJ whole genome shotgun (WGS) entry which is preliminary data.</text>
</comment>
<dbReference type="PANTHER" id="PTHR11733">
    <property type="entry name" value="ZINC METALLOPROTEASE FAMILY M13 NEPRILYSIN-RELATED"/>
    <property type="match status" value="1"/>
</dbReference>
<dbReference type="OrthoDB" id="6479830at2759"/>
<dbReference type="GO" id="GO:0016485">
    <property type="term" value="P:protein processing"/>
    <property type="evidence" value="ECO:0007669"/>
    <property type="project" value="TreeGrafter"/>
</dbReference>
<evidence type="ECO:0000259" key="1">
    <source>
        <dbReference type="Pfam" id="PF01431"/>
    </source>
</evidence>
<organism evidence="2 3">
    <name type="scientific">Allacma fusca</name>
    <dbReference type="NCBI Taxonomy" id="39272"/>
    <lineage>
        <taxon>Eukaryota</taxon>
        <taxon>Metazoa</taxon>
        <taxon>Ecdysozoa</taxon>
        <taxon>Arthropoda</taxon>
        <taxon>Hexapoda</taxon>
        <taxon>Collembola</taxon>
        <taxon>Symphypleona</taxon>
        <taxon>Sminthuridae</taxon>
        <taxon>Allacma</taxon>
    </lineage>
</organism>
<proteinExistence type="predicted"/>
<dbReference type="InterPro" id="IPR018497">
    <property type="entry name" value="Peptidase_M13_C"/>
</dbReference>
<gene>
    <name evidence="2" type="ORF">AFUS01_LOCUS8806</name>
</gene>
<reference evidence="2" key="1">
    <citation type="submission" date="2021-06" db="EMBL/GenBank/DDBJ databases">
        <authorList>
            <person name="Hodson N. C."/>
            <person name="Mongue J. A."/>
            <person name="Jaron S. K."/>
        </authorList>
    </citation>
    <scope>NUCLEOTIDE SEQUENCE</scope>
</reference>
<sequence>MDELFVRDTLDYRGNLTERPVFFFNYLYSLLTQEDRFYILVLEQFLRRTPLQTVLYYFQWNIIKTFAFDLTTELQTIMKAIFVTAGKTDVERCFRSVFFNLNSLAADRYSRDIEDINQTKFQVETLSKVIAEGIKNVSEILPNEIRMYFLDMLTTIKITNGLFTQNSEHIGTFYTGINMSDEMYFDNVVQTRNIRARNEIFRLRKIFPFQDWPMSSYSLNEINVVAIQDAYANYRYFYTPFGSLDEPFVGNDLPAMDFGGMGFWIVSYYTVLQIVVDILKVVAYERNMMDSVESVKLQKDLEMKLLPRLECIYEAYSQLELPQLPGEKLNQYGINIKLKDLGDAIALEALTKIFQLSKNNRDLFPEYQLLKGFEHYSPEQLFFHSLARHCCFSTSNNVLRYQLENGPTPFHLRINGAMRLSPLFKAIKTL</sequence>
<dbReference type="InterPro" id="IPR000718">
    <property type="entry name" value="Peptidase_M13"/>
</dbReference>
<dbReference type="GO" id="GO:0004222">
    <property type="term" value="F:metalloendopeptidase activity"/>
    <property type="evidence" value="ECO:0007669"/>
    <property type="project" value="InterPro"/>
</dbReference>
<dbReference type="Proteomes" id="UP000708208">
    <property type="component" value="Unassembled WGS sequence"/>
</dbReference>
<keyword evidence="3" id="KW-1185">Reference proteome</keyword>
<feature type="domain" description="Peptidase M13 C-terminal" evidence="1">
    <location>
        <begin position="303"/>
        <end position="425"/>
    </location>
</feature>
<dbReference type="EMBL" id="CAJVCH010061701">
    <property type="protein sequence ID" value="CAG7719482.1"/>
    <property type="molecule type" value="Genomic_DNA"/>
</dbReference>
<dbReference type="GO" id="GO:0005886">
    <property type="term" value="C:plasma membrane"/>
    <property type="evidence" value="ECO:0007669"/>
    <property type="project" value="TreeGrafter"/>
</dbReference>
<name>A0A8J2JIJ7_9HEXA</name>
<accession>A0A8J2JIJ7</accession>
<dbReference type="AlphaFoldDB" id="A0A8J2JIJ7"/>
<dbReference type="PROSITE" id="PS51885">
    <property type="entry name" value="NEPRILYSIN"/>
    <property type="match status" value="1"/>
</dbReference>
<dbReference type="Pfam" id="PF01431">
    <property type="entry name" value="Peptidase_M13"/>
    <property type="match status" value="1"/>
</dbReference>
<protein>
    <recommendedName>
        <fullName evidence="1">Peptidase M13 C-terminal domain-containing protein</fullName>
    </recommendedName>
</protein>
<evidence type="ECO:0000313" key="2">
    <source>
        <dbReference type="EMBL" id="CAG7719482.1"/>
    </source>
</evidence>
<dbReference type="PANTHER" id="PTHR11733:SF241">
    <property type="entry name" value="GH26575P-RELATED"/>
    <property type="match status" value="1"/>
</dbReference>